<proteinExistence type="predicted"/>
<comment type="cofactor">
    <cofactor evidence="1">
        <name>FAD</name>
        <dbReference type="ChEBI" id="CHEBI:57692"/>
    </cofactor>
</comment>
<feature type="domain" description="FAD-binding PCMH-type" evidence="8">
    <location>
        <begin position="45"/>
        <end position="262"/>
    </location>
</feature>
<evidence type="ECO:0000256" key="1">
    <source>
        <dbReference type="ARBA" id="ARBA00001974"/>
    </source>
</evidence>
<keyword evidence="5" id="KW-0560">Oxidoreductase</keyword>
<dbReference type="PANTHER" id="PTHR11748">
    <property type="entry name" value="D-LACTATE DEHYDROGENASE"/>
    <property type="match status" value="1"/>
</dbReference>
<protein>
    <submittedName>
        <fullName evidence="9">FAD-binding protein</fullName>
    </submittedName>
</protein>
<evidence type="ECO:0000256" key="7">
    <source>
        <dbReference type="ARBA" id="ARBA00023014"/>
    </source>
</evidence>
<dbReference type="InterPro" id="IPR036318">
    <property type="entry name" value="FAD-bd_PCMH-like_sf"/>
</dbReference>
<dbReference type="InterPro" id="IPR004113">
    <property type="entry name" value="FAD-bd_oxidored_4_C"/>
</dbReference>
<sequence>MLRSPSMLRMALVDSLRNSLHKAGVADVRVDLTSRAAYSSDASLYRVTPTAVVFPASHDDVAATLEVCRQEEVPITARGAGTSIAGNAVGTGVVLDFSRYMNRVLSVDPESRTAVVEPGVVQSALQAAALPLGLRFGPDPSSHTRCTIGGMIGNNACGSRALGYGRTSDNVAALRILTASGAEMRLTESAAPSSRIVDDLAAIVGSDLATIRTQFGRFGRQVSGYALDNLLPENKFDVTRLLVGSEGTLGIVTEAQVRLVREPAHRMLVVLGYPDIAAAGDATPAILEHRPTACEGIDSRIVDVVRERKGNAAVPPLPSGAAWVFVEVIGDSAEEAANRAAVLGTSCGAMDSLVVSDPVRAAALWRIREDGAGLSARSTANRPAHAGWEDAAVPPQRLGDYLREFDALMTEYGVTGMPYGHFGDGCMHVRIDFPLDKPGGTGIFRSFLFAAATLVAGYGGSLSGEHGDGRARSELLPLMYSPAALALQAAVKHAFDPGNLLNPGIIVDPRPLDADLRVSAAPPLRRNLALAYRHDGGDFTQAVHRCTGVGKCRADNSATAGVMCPSYQATREEKDSTRGRARVLQEMLNGTEITGGWRSPEVHEALGLCLSCKGCASDCPTGVDMAAYKAEVLHQSYRRRRRPASHYSLGWLPRWARLAGAAPRLANAAMQLPLVGPAALAVAGVDHRRHIPAFARQTFRSWFAANADGHPAGDEVLLFVDSFTNYFSPEVGIATVTVLQAAGYRPVLTDKQQCCGLTWISTGQLDTARRILGKTVSTLAVSAERDIPIVGMEPSCTAVLRSDAAELVGGAAADRVAGATRTLAELLTERGWDPPSLVGRQVIAQPHCHHHAVMGWSPDAQLLRGAGAELSRLSGCCGLAGNFGVEKGHYDVSVAVAEQQLLPAVRAAAPATAILADGYSCRTQLDDLTERGGVHLAQLLAEALSAG</sequence>
<evidence type="ECO:0000256" key="6">
    <source>
        <dbReference type="ARBA" id="ARBA00023004"/>
    </source>
</evidence>
<comment type="caution">
    <text evidence="9">The sequence shown here is derived from an EMBL/GenBank/DDBJ whole genome shotgun (WGS) entry which is preliminary data.</text>
</comment>
<reference evidence="9 10" key="1">
    <citation type="journal article" date="2022" name="BMC Genomics">
        <title>Comparative genome analysis of mycobacteria focusing on tRNA and non-coding RNA.</title>
        <authorList>
            <person name="Behra P.R.K."/>
            <person name="Pettersson B.M.F."/>
            <person name="Ramesh M."/>
            <person name="Das S."/>
            <person name="Dasgupta S."/>
            <person name="Kirsebom L.A."/>
        </authorList>
    </citation>
    <scope>NUCLEOTIDE SEQUENCE [LARGE SCALE GENOMIC DNA]</scope>
    <source>
        <strain evidence="9 10">DSM 44078</strain>
    </source>
</reference>
<accession>A0ABT3CL06</accession>
<dbReference type="SUPFAM" id="SSF46548">
    <property type="entry name" value="alpha-helical ferredoxin"/>
    <property type="match status" value="1"/>
</dbReference>
<dbReference type="Gene3D" id="1.10.45.10">
    <property type="entry name" value="Vanillyl-alcohol Oxidase, Chain A, domain 4"/>
    <property type="match status" value="1"/>
</dbReference>
<dbReference type="Pfam" id="PF13183">
    <property type="entry name" value="Fer4_8"/>
    <property type="match status" value="1"/>
</dbReference>
<dbReference type="Gene3D" id="3.30.465.10">
    <property type="match status" value="1"/>
</dbReference>
<dbReference type="SUPFAM" id="SSF55103">
    <property type="entry name" value="FAD-linked oxidases, C-terminal domain"/>
    <property type="match status" value="1"/>
</dbReference>
<dbReference type="InterPro" id="IPR016171">
    <property type="entry name" value="Vanillyl_alc_oxidase_C-sub2"/>
</dbReference>
<dbReference type="InterPro" id="IPR017896">
    <property type="entry name" value="4Fe4S_Fe-S-bd"/>
</dbReference>
<dbReference type="InterPro" id="IPR016169">
    <property type="entry name" value="FAD-bd_PCMH_sub2"/>
</dbReference>
<dbReference type="Pfam" id="PF01565">
    <property type="entry name" value="FAD_binding_4"/>
    <property type="match status" value="1"/>
</dbReference>
<dbReference type="InterPro" id="IPR016166">
    <property type="entry name" value="FAD-bd_PCMH"/>
</dbReference>
<dbReference type="PROSITE" id="PS00198">
    <property type="entry name" value="4FE4S_FER_1"/>
    <property type="match status" value="1"/>
</dbReference>
<keyword evidence="4" id="KW-0274">FAD</keyword>
<evidence type="ECO:0000256" key="4">
    <source>
        <dbReference type="ARBA" id="ARBA00022827"/>
    </source>
</evidence>
<dbReference type="Gene3D" id="3.30.70.2190">
    <property type="match status" value="1"/>
</dbReference>
<keyword evidence="7" id="KW-0411">Iron-sulfur</keyword>
<evidence type="ECO:0000256" key="2">
    <source>
        <dbReference type="ARBA" id="ARBA00022630"/>
    </source>
</evidence>
<name>A0ABT3CL06_9MYCO</name>
<dbReference type="Gene3D" id="3.30.70.2740">
    <property type="match status" value="1"/>
</dbReference>
<dbReference type="SUPFAM" id="SSF56176">
    <property type="entry name" value="FAD-binding/transporter-associated domain-like"/>
    <property type="match status" value="1"/>
</dbReference>
<gene>
    <name evidence="9" type="ORF">H7J73_29005</name>
</gene>
<evidence type="ECO:0000313" key="10">
    <source>
        <dbReference type="Proteomes" id="UP001526201"/>
    </source>
</evidence>
<dbReference type="Pfam" id="PF02913">
    <property type="entry name" value="FAD-oxidase_C"/>
    <property type="match status" value="1"/>
</dbReference>
<dbReference type="PROSITE" id="PS51387">
    <property type="entry name" value="FAD_PCMH"/>
    <property type="match status" value="1"/>
</dbReference>
<evidence type="ECO:0000256" key="5">
    <source>
        <dbReference type="ARBA" id="ARBA00023002"/>
    </source>
</evidence>
<evidence type="ECO:0000313" key="9">
    <source>
        <dbReference type="EMBL" id="MCV7230052.1"/>
    </source>
</evidence>
<evidence type="ECO:0000259" key="8">
    <source>
        <dbReference type="PROSITE" id="PS51387"/>
    </source>
</evidence>
<keyword evidence="6" id="KW-0408">Iron</keyword>
<keyword evidence="10" id="KW-1185">Reference proteome</keyword>
<dbReference type="Pfam" id="PF02754">
    <property type="entry name" value="CCG"/>
    <property type="match status" value="1"/>
</dbReference>
<keyword evidence="3" id="KW-0479">Metal-binding</keyword>
<keyword evidence="2" id="KW-0285">Flavoprotein</keyword>
<dbReference type="InterPro" id="IPR017900">
    <property type="entry name" value="4Fe4S_Fe_S_CS"/>
</dbReference>
<dbReference type="InterPro" id="IPR004017">
    <property type="entry name" value="Cys_rich_dom"/>
</dbReference>
<dbReference type="InterPro" id="IPR006094">
    <property type="entry name" value="Oxid_FAD_bind_N"/>
</dbReference>
<dbReference type="EMBL" id="JACKTY010000049">
    <property type="protein sequence ID" value="MCV7230052.1"/>
    <property type="molecule type" value="Genomic_DNA"/>
</dbReference>
<evidence type="ECO:0000256" key="3">
    <source>
        <dbReference type="ARBA" id="ARBA00022723"/>
    </source>
</evidence>
<organism evidence="9 10">
    <name type="scientific">Mycolicibacterium komossense</name>
    <dbReference type="NCBI Taxonomy" id="1779"/>
    <lineage>
        <taxon>Bacteria</taxon>
        <taxon>Bacillati</taxon>
        <taxon>Actinomycetota</taxon>
        <taxon>Actinomycetes</taxon>
        <taxon>Mycobacteriales</taxon>
        <taxon>Mycobacteriaceae</taxon>
        <taxon>Mycolicibacterium</taxon>
    </lineage>
</organism>
<dbReference type="Proteomes" id="UP001526201">
    <property type="component" value="Unassembled WGS sequence"/>
</dbReference>
<dbReference type="PANTHER" id="PTHR11748:SF119">
    <property type="entry name" value="D-2-HYDROXYGLUTARATE DEHYDROGENASE"/>
    <property type="match status" value="1"/>
</dbReference>
<dbReference type="InterPro" id="IPR016164">
    <property type="entry name" value="FAD-linked_Oxase-like_C"/>
</dbReference>